<dbReference type="Proteomes" id="UP000308652">
    <property type="component" value="Unassembled WGS sequence"/>
</dbReference>
<keyword evidence="1" id="KW-0812">Transmembrane</keyword>
<keyword evidence="1" id="KW-0472">Membrane</keyword>
<accession>A0A5C3M4J8</accession>
<gene>
    <name evidence="2" type="ORF">BDQ12DRAFT_744678</name>
</gene>
<protein>
    <submittedName>
        <fullName evidence="2">Uncharacterized protein</fullName>
    </submittedName>
</protein>
<feature type="transmembrane region" description="Helical" evidence="1">
    <location>
        <begin position="37"/>
        <end position="54"/>
    </location>
</feature>
<dbReference type="AlphaFoldDB" id="A0A5C3M4J8"/>
<evidence type="ECO:0000256" key="1">
    <source>
        <dbReference type="SAM" id="Phobius"/>
    </source>
</evidence>
<evidence type="ECO:0000313" key="2">
    <source>
        <dbReference type="EMBL" id="TFK39276.1"/>
    </source>
</evidence>
<keyword evidence="3" id="KW-1185">Reference proteome</keyword>
<organism evidence="2 3">
    <name type="scientific">Crucibulum laeve</name>
    <dbReference type="NCBI Taxonomy" id="68775"/>
    <lineage>
        <taxon>Eukaryota</taxon>
        <taxon>Fungi</taxon>
        <taxon>Dikarya</taxon>
        <taxon>Basidiomycota</taxon>
        <taxon>Agaricomycotina</taxon>
        <taxon>Agaricomycetes</taxon>
        <taxon>Agaricomycetidae</taxon>
        <taxon>Agaricales</taxon>
        <taxon>Agaricineae</taxon>
        <taxon>Nidulariaceae</taxon>
        <taxon>Crucibulum</taxon>
    </lineage>
</organism>
<dbReference type="EMBL" id="ML213600">
    <property type="protein sequence ID" value="TFK39276.1"/>
    <property type="molecule type" value="Genomic_DNA"/>
</dbReference>
<sequence>MFHAMAYGFSVLPVSYYSVQWGEYWSHPILHRRRYKTHFYILCLSSIVLCHLYIHNNFFETVVNFILRWQY</sequence>
<reference evidence="2 3" key="1">
    <citation type="journal article" date="2019" name="Nat. Ecol. Evol.">
        <title>Megaphylogeny resolves global patterns of mushroom evolution.</title>
        <authorList>
            <person name="Varga T."/>
            <person name="Krizsan K."/>
            <person name="Foldi C."/>
            <person name="Dima B."/>
            <person name="Sanchez-Garcia M."/>
            <person name="Sanchez-Ramirez S."/>
            <person name="Szollosi G.J."/>
            <person name="Szarkandi J.G."/>
            <person name="Papp V."/>
            <person name="Albert L."/>
            <person name="Andreopoulos W."/>
            <person name="Angelini C."/>
            <person name="Antonin V."/>
            <person name="Barry K.W."/>
            <person name="Bougher N.L."/>
            <person name="Buchanan P."/>
            <person name="Buyck B."/>
            <person name="Bense V."/>
            <person name="Catcheside P."/>
            <person name="Chovatia M."/>
            <person name="Cooper J."/>
            <person name="Damon W."/>
            <person name="Desjardin D."/>
            <person name="Finy P."/>
            <person name="Geml J."/>
            <person name="Haridas S."/>
            <person name="Hughes K."/>
            <person name="Justo A."/>
            <person name="Karasinski D."/>
            <person name="Kautmanova I."/>
            <person name="Kiss B."/>
            <person name="Kocsube S."/>
            <person name="Kotiranta H."/>
            <person name="LaButti K.M."/>
            <person name="Lechner B.E."/>
            <person name="Liimatainen K."/>
            <person name="Lipzen A."/>
            <person name="Lukacs Z."/>
            <person name="Mihaltcheva S."/>
            <person name="Morgado L.N."/>
            <person name="Niskanen T."/>
            <person name="Noordeloos M.E."/>
            <person name="Ohm R.A."/>
            <person name="Ortiz-Santana B."/>
            <person name="Ovrebo C."/>
            <person name="Racz N."/>
            <person name="Riley R."/>
            <person name="Savchenko A."/>
            <person name="Shiryaev A."/>
            <person name="Soop K."/>
            <person name="Spirin V."/>
            <person name="Szebenyi C."/>
            <person name="Tomsovsky M."/>
            <person name="Tulloss R.E."/>
            <person name="Uehling J."/>
            <person name="Grigoriev I.V."/>
            <person name="Vagvolgyi C."/>
            <person name="Papp T."/>
            <person name="Martin F.M."/>
            <person name="Miettinen O."/>
            <person name="Hibbett D.S."/>
            <person name="Nagy L.G."/>
        </authorList>
    </citation>
    <scope>NUCLEOTIDE SEQUENCE [LARGE SCALE GENOMIC DNA]</scope>
    <source>
        <strain evidence="2 3">CBS 166.37</strain>
    </source>
</reference>
<evidence type="ECO:0000313" key="3">
    <source>
        <dbReference type="Proteomes" id="UP000308652"/>
    </source>
</evidence>
<name>A0A5C3M4J8_9AGAR</name>
<proteinExistence type="predicted"/>
<keyword evidence="1" id="KW-1133">Transmembrane helix</keyword>